<protein>
    <submittedName>
        <fullName evidence="1">Abortive infection bacteriophage resistance protein</fullName>
    </submittedName>
</protein>
<dbReference type="PIRSF" id="PIRSF034934">
    <property type="entry name" value="AbiF_AbiD"/>
    <property type="match status" value="1"/>
</dbReference>
<organism evidence="1 2">
    <name type="scientific">Pseudomonas fluorescens</name>
    <dbReference type="NCBI Taxonomy" id="294"/>
    <lineage>
        <taxon>Bacteria</taxon>
        <taxon>Pseudomonadati</taxon>
        <taxon>Pseudomonadota</taxon>
        <taxon>Gammaproteobacteria</taxon>
        <taxon>Pseudomonadales</taxon>
        <taxon>Pseudomonadaceae</taxon>
        <taxon>Pseudomonas</taxon>
    </lineage>
</organism>
<evidence type="ECO:0000313" key="1">
    <source>
        <dbReference type="EMBL" id="SNY10077.1"/>
    </source>
</evidence>
<dbReference type="InterPro" id="IPR011664">
    <property type="entry name" value="Abi_system_AbiD/AbiF-like"/>
</dbReference>
<keyword evidence="2" id="KW-1185">Reference proteome</keyword>
<dbReference type="InterPro" id="IPR017034">
    <property type="entry name" value="Abi_system_AbiD/AbiF"/>
</dbReference>
<reference evidence="1 2" key="1">
    <citation type="submission" date="2017-09" db="EMBL/GenBank/DDBJ databases">
        <authorList>
            <person name="Varghese N."/>
            <person name="Submissions S."/>
        </authorList>
    </citation>
    <scope>NUCLEOTIDE SEQUENCE [LARGE SCALE GENOMIC DNA]</scope>
    <source>
        <strain evidence="2">ATCC 13525 / DSM 50090 / JCM 5963 / NBRC 14160 / NCIMB 9046 / NCTC 10038 / VKM B-894</strain>
    </source>
</reference>
<dbReference type="Proteomes" id="UP000218682">
    <property type="component" value="Chromosome I"/>
</dbReference>
<dbReference type="Pfam" id="PF07751">
    <property type="entry name" value="Abi_2"/>
    <property type="match status" value="1"/>
</dbReference>
<dbReference type="EMBL" id="LT907842">
    <property type="protein sequence ID" value="SNY10077.1"/>
    <property type="molecule type" value="Genomic_DNA"/>
</dbReference>
<sequence>MQQLAPPKPFRTYTDLVALLAGRGMGIADPLRAERKLAQVGYYRLSGYWFPAREFVRDQNQNVVLCRATKKPLRQDTFLPNSSFDDAFSLYLFDKKLRQLMLDAIERIEIHVRTVTAHEVGYHGPMAYTDPNFINPKQTQNWTDRRKKQRNTWLEWLDRQNGLVARSQEDCIEWHRQNHKAIPFWVAVEAWDFGTLSKYFEILKGNHQNRIAQRLGVSNSRTLKHWLQEINTLRNRSAHHTRIWNQVSANAVPDLPAEQYFQTLNLDRNALTRLYGQISIIWFLVQRIGPSSDWIRHVADVIDSKPDLPGCSFASLGLPTEAGFPRHLFGI</sequence>
<proteinExistence type="predicted"/>
<accession>A0ABY1TC85</accession>
<name>A0ABY1TC85_PSEFL</name>
<evidence type="ECO:0000313" key="2">
    <source>
        <dbReference type="Proteomes" id="UP000218682"/>
    </source>
</evidence>
<gene>
    <name evidence="1" type="ORF">SAMN04488487_3056</name>
</gene>